<dbReference type="OrthoDB" id="9762054at2"/>
<comment type="similarity">
    <text evidence="11 14">Belongs to the malate synthase family. GlcB subfamily.</text>
</comment>
<dbReference type="PANTHER" id="PTHR42739:SF1">
    <property type="entry name" value="MALATE SYNTHASE G"/>
    <property type="match status" value="1"/>
</dbReference>
<dbReference type="Pfam" id="PF20658">
    <property type="entry name" value="MSG_insertion"/>
    <property type="match status" value="1"/>
</dbReference>
<dbReference type="UniPathway" id="UPA00703">
    <property type="reaction ID" value="UER00720"/>
</dbReference>
<comment type="function">
    <text evidence="10 11">Involved in the glycolate utilization. Catalyzes the condensation and subsequent hydrolysis of acetyl-coenzyme A (acetyl-CoA) and glyoxylate to form malate and CoA.</text>
</comment>
<protein>
    <recommendedName>
        <fullName evidence="11 12">Malate synthase G</fullName>
        <ecNumber evidence="11 12">2.3.3.9</ecNumber>
    </recommendedName>
</protein>
<dbReference type="Pfam" id="PF20659">
    <property type="entry name" value="MS_C"/>
    <property type="match status" value="1"/>
</dbReference>
<organism evidence="19 20">
    <name type="scientific">Halomonas urumqiensis</name>
    <dbReference type="NCBI Taxonomy" id="1684789"/>
    <lineage>
        <taxon>Bacteria</taxon>
        <taxon>Pseudomonadati</taxon>
        <taxon>Pseudomonadota</taxon>
        <taxon>Gammaproteobacteria</taxon>
        <taxon>Oceanospirillales</taxon>
        <taxon>Halomonadaceae</taxon>
        <taxon>Halomonas</taxon>
    </lineage>
</organism>
<dbReference type="GO" id="GO:0005829">
    <property type="term" value="C:cytosol"/>
    <property type="evidence" value="ECO:0007669"/>
    <property type="project" value="TreeGrafter"/>
</dbReference>
<evidence type="ECO:0000256" key="1">
    <source>
        <dbReference type="ARBA" id="ARBA00001946"/>
    </source>
</evidence>
<feature type="binding site" evidence="11">
    <location>
        <position position="542"/>
    </location>
    <ligand>
        <name>acetyl-CoA</name>
        <dbReference type="ChEBI" id="CHEBI:57288"/>
    </ligand>
</feature>
<comment type="caution">
    <text evidence="19">The sequence shown here is derived from an EMBL/GenBank/DDBJ whole genome shotgun (WGS) entry which is preliminary data.</text>
</comment>
<evidence type="ECO:0000259" key="18">
    <source>
        <dbReference type="Pfam" id="PF20659"/>
    </source>
</evidence>
<keyword evidence="2 11" id="KW-0329">Glyoxylate bypass</keyword>
<dbReference type="InterPro" id="IPR001465">
    <property type="entry name" value="Malate_synthase_TIM"/>
</dbReference>
<evidence type="ECO:0000256" key="10">
    <source>
        <dbReference type="ARBA" id="ARBA00054368"/>
    </source>
</evidence>
<keyword evidence="6 11" id="KW-0479">Metal-binding</keyword>
<dbReference type="Pfam" id="PF01274">
    <property type="entry name" value="MS_TIM-barrel"/>
    <property type="match status" value="1"/>
</dbReference>
<evidence type="ECO:0000256" key="5">
    <source>
        <dbReference type="ARBA" id="ARBA00022679"/>
    </source>
</evidence>
<feature type="binding site" evidence="11">
    <location>
        <begin position="125"/>
        <end position="126"/>
    </location>
    <ligand>
        <name>acetyl-CoA</name>
        <dbReference type="ChEBI" id="CHEBI:57288"/>
    </ligand>
</feature>
<comment type="caution">
    <text evidence="11">Lacks conserved residue(s) required for the propagation of feature annotation.</text>
</comment>
<feature type="active site" description="Proton donor" evidence="11 13">
    <location>
        <position position="637"/>
    </location>
</feature>
<comment type="cofactor">
    <cofactor evidence="1 11">
        <name>Mg(2+)</name>
        <dbReference type="ChEBI" id="CHEBI:18420"/>
    </cofactor>
</comment>
<evidence type="ECO:0000313" key="19">
    <source>
        <dbReference type="EMBL" id="PMR82114.1"/>
    </source>
</evidence>
<dbReference type="GO" id="GO:0004474">
    <property type="term" value="F:malate synthase activity"/>
    <property type="evidence" value="ECO:0007669"/>
    <property type="project" value="UniProtKB-UniRule"/>
</dbReference>
<feature type="domain" description="Malate synthase C-terminal" evidence="18">
    <location>
        <begin position="597"/>
        <end position="691"/>
    </location>
</feature>
<feature type="binding site" evidence="11">
    <location>
        <position position="340"/>
    </location>
    <ligand>
        <name>glyoxylate</name>
        <dbReference type="ChEBI" id="CHEBI:36655"/>
    </ligand>
</feature>
<keyword evidence="4 11" id="KW-0816">Tricarboxylic acid cycle</keyword>
<accession>A0A2N7UNU6</accession>
<feature type="binding site" evidence="11">
    <location>
        <position position="461"/>
    </location>
    <ligand>
        <name>Mg(2+)</name>
        <dbReference type="ChEBI" id="CHEBI:18420"/>
    </ligand>
</feature>
<dbReference type="FunFam" id="3.20.20.360:FF:000002">
    <property type="entry name" value="Malate synthase G"/>
    <property type="match status" value="1"/>
</dbReference>
<evidence type="ECO:0000259" key="15">
    <source>
        <dbReference type="Pfam" id="PF01274"/>
    </source>
</evidence>
<proteinExistence type="inferred from homology"/>
<dbReference type="GO" id="GO:0009436">
    <property type="term" value="P:glyoxylate catabolic process"/>
    <property type="evidence" value="ECO:0007669"/>
    <property type="project" value="TreeGrafter"/>
</dbReference>
<name>A0A2N7UNU6_9GAMM</name>
<evidence type="ECO:0000256" key="8">
    <source>
        <dbReference type="ARBA" id="ARBA00023097"/>
    </source>
</evidence>
<evidence type="ECO:0000256" key="6">
    <source>
        <dbReference type="ARBA" id="ARBA00022723"/>
    </source>
</evidence>
<dbReference type="InterPro" id="IPR048355">
    <property type="entry name" value="MS_C"/>
</dbReference>
<keyword evidence="3 11" id="KW-0963">Cytoplasm</keyword>
<feature type="binding site" evidence="11">
    <location>
        <position position="433"/>
    </location>
    <ligand>
        <name>Mg(2+)</name>
        <dbReference type="ChEBI" id="CHEBI:18420"/>
    </ligand>
</feature>
<dbReference type="SUPFAM" id="SSF51645">
    <property type="entry name" value="Malate synthase G"/>
    <property type="match status" value="1"/>
</dbReference>
<dbReference type="GO" id="GO:0000287">
    <property type="term" value="F:magnesium ion binding"/>
    <property type="evidence" value="ECO:0007669"/>
    <property type="project" value="TreeGrafter"/>
</dbReference>
<dbReference type="GO" id="GO:0006099">
    <property type="term" value="P:tricarboxylic acid cycle"/>
    <property type="evidence" value="ECO:0007669"/>
    <property type="project" value="UniProtKB-KW"/>
</dbReference>
<dbReference type="Gene3D" id="3.20.20.360">
    <property type="entry name" value="Malate synthase, domain 3"/>
    <property type="match status" value="2"/>
</dbReference>
<evidence type="ECO:0000256" key="4">
    <source>
        <dbReference type="ARBA" id="ARBA00022532"/>
    </source>
</evidence>
<dbReference type="InterPro" id="IPR048356">
    <property type="entry name" value="MS_N"/>
</dbReference>
<feature type="binding site" evidence="11">
    <location>
        <position position="276"/>
    </location>
    <ligand>
        <name>acetyl-CoA</name>
        <dbReference type="ChEBI" id="CHEBI:57288"/>
    </ligand>
</feature>
<keyword evidence="5 11" id="KW-0808">Transferase</keyword>
<dbReference type="GO" id="GO:0006097">
    <property type="term" value="P:glyoxylate cycle"/>
    <property type="evidence" value="ECO:0007669"/>
    <property type="project" value="UniProtKB-UniRule"/>
</dbReference>
<feature type="domain" description="Malate synthase TIM barrel" evidence="15">
    <location>
        <begin position="337"/>
        <end position="584"/>
    </location>
</feature>
<feature type="domain" description="Malate synthase G alpha-beta insertion" evidence="17">
    <location>
        <begin position="160"/>
        <end position="235"/>
    </location>
</feature>
<dbReference type="Proteomes" id="UP000235547">
    <property type="component" value="Unassembled WGS sequence"/>
</dbReference>
<dbReference type="InterPro" id="IPR006253">
    <property type="entry name" value="Malate_synthG"/>
</dbReference>
<keyword evidence="20" id="KW-1185">Reference proteome</keyword>
<evidence type="ECO:0000256" key="2">
    <source>
        <dbReference type="ARBA" id="ARBA00022435"/>
    </source>
</evidence>
<dbReference type="CDD" id="cd00728">
    <property type="entry name" value="malate_synt_G"/>
    <property type="match status" value="1"/>
</dbReference>
<evidence type="ECO:0000256" key="3">
    <source>
        <dbReference type="ARBA" id="ARBA00022490"/>
    </source>
</evidence>
<dbReference type="InterPro" id="IPR044856">
    <property type="entry name" value="Malate_synth_C_sf"/>
</dbReference>
<feature type="domain" description="Malate synthase N-terminal" evidence="16">
    <location>
        <begin position="18"/>
        <end position="75"/>
    </location>
</feature>
<dbReference type="HAMAP" id="MF_00641">
    <property type="entry name" value="Malate_synth_G"/>
    <property type="match status" value="1"/>
</dbReference>
<dbReference type="InterPro" id="IPR048357">
    <property type="entry name" value="MSG_insertion"/>
</dbReference>
<evidence type="ECO:0000256" key="14">
    <source>
        <dbReference type="RuleBase" id="RU003572"/>
    </source>
</evidence>
<evidence type="ECO:0000259" key="17">
    <source>
        <dbReference type="Pfam" id="PF20658"/>
    </source>
</evidence>
<dbReference type="NCBIfam" id="NF002825">
    <property type="entry name" value="PRK02999.1"/>
    <property type="match status" value="1"/>
</dbReference>
<dbReference type="AlphaFoldDB" id="A0A2N7UNU6"/>
<evidence type="ECO:0000256" key="11">
    <source>
        <dbReference type="HAMAP-Rule" id="MF_00641"/>
    </source>
</evidence>
<evidence type="ECO:0000259" key="16">
    <source>
        <dbReference type="Pfam" id="PF20656"/>
    </source>
</evidence>
<evidence type="ECO:0000256" key="7">
    <source>
        <dbReference type="ARBA" id="ARBA00022842"/>
    </source>
</evidence>
<evidence type="ECO:0000256" key="13">
    <source>
        <dbReference type="PIRSR" id="PIRSR601465-50"/>
    </source>
</evidence>
<dbReference type="Gene3D" id="1.20.1220.12">
    <property type="entry name" value="Malate synthase, domain III"/>
    <property type="match status" value="1"/>
</dbReference>
<feature type="binding site" evidence="11">
    <location>
        <begin position="458"/>
        <end position="461"/>
    </location>
    <ligand>
        <name>glyoxylate</name>
        <dbReference type="ChEBI" id="CHEBI:36655"/>
    </ligand>
</feature>
<comment type="pathway">
    <text evidence="11 14">Carbohydrate metabolism; glyoxylate cycle; (S)-malate from isocitrate: step 2/2.</text>
</comment>
<evidence type="ECO:0000256" key="9">
    <source>
        <dbReference type="ARBA" id="ARBA00047918"/>
    </source>
</evidence>
<gene>
    <name evidence="11" type="primary">glcB</name>
    <name evidence="19" type="ORF">C1H70_02625</name>
</gene>
<reference evidence="19 20" key="1">
    <citation type="submission" date="2018-01" db="EMBL/GenBank/DDBJ databases">
        <title>Halomonas endophytica sp. nov., isolated from storage liquid in the stems of Populus euphratica.</title>
        <authorList>
            <person name="Chen C."/>
        </authorList>
    </citation>
    <scope>NUCLEOTIDE SEQUENCE [LARGE SCALE GENOMIC DNA]</scope>
    <source>
        <strain evidence="19 20">BZ-SZ-XJ27</strain>
    </source>
</reference>
<dbReference type="InterPro" id="IPR046363">
    <property type="entry name" value="MS_N_TIM-barrel_dom"/>
</dbReference>
<sequence>MTQRVTRHRLQVAAELDRFINEQALPGTGVDAEAFWTGVDALFHDLTPKNRELLAERDRLQEKLDAWHRENPGPVGDMAGYRAFLKEIGYLVEAPAKVEVTTANVDREIAAQAGPQLVVPVSNARYALNAANARWGSLYDALYGTDAISEEGGAEKGSSFNPKRGQKVIAYARGVLDRAAPLATGSHRDAVKYALRDGHLVVTLEGGRETGLKDPGKLVGFNGDAAKPDSILLVNHGLHLDIQLDPSHPIGKTDPAGVKDVVVEAAVTTIMDCEDSVAAVDAEDKIGVYRNWLGLMKGDLEEQVAKGDKTITRRLNADRTWTNSDGETVTLPGRSLMFVRNVGHLMTTPAVLDADGNELPEGILDGIVTGLIALHDLNKGKGEPRNSRSGSMYIVKPKMHGPREVAFANELFGRVEDVLGMTRDTLKMGIMDEERRTSINLKACINEATSRVVFINTGFLDRTGDEMHTAMEAGPMIRKGDMKNAAWITAYERSNVQVGLACGLRGRAQIGKGMWAMPDLMAAMLEQKIGHPKAGANTAWVPSPTAAALHALHYHQVDVDAIQRELEAQGEQAQREKLLDDLLSVPVAAEANWSDEEIQQELDNNCQGILGYVVRWVEHGVGCSKVPDIHNVGLMEDRATLRISSQHIANWLHHGVVDAERVQKTLERMAEVVDGQNAGDPEYTAMSADFEASTAFKAACDLVFKGRVQPAGYTEPLLHHWRAVHKAS</sequence>
<keyword evidence="8 11" id="KW-0558">Oxidation</keyword>
<dbReference type="RefSeq" id="WP_102586784.1">
    <property type="nucleotide sequence ID" value="NZ_BNAE01000002.1"/>
</dbReference>
<dbReference type="PANTHER" id="PTHR42739">
    <property type="entry name" value="MALATE SYNTHASE G"/>
    <property type="match status" value="1"/>
</dbReference>
<keyword evidence="7 11" id="KW-0460">Magnesium</keyword>
<dbReference type="Pfam" id="PF20656">
    <property type="entry name" value="MS_N"/>
    <property type="match status" value="1"/>
</dbReference>
<feature type="binding site" evidence="11">
    <location>
        <position position="118"/>
    </location>
    <ligand>
        <name>acetyl-CoA</name>
        <dbReference type="ChEBI" id="CHEBI:57288"/>
    </ligand>
</feature>
<feature type="modified residue" description="Cysteine sulfenic acid (-SOH)" evidence="11">
    <location>
        <position position="623"/>
    </location>
</feature>
<evidence type="ECO:0000313" key="20">
    <source>
        <dbReference type="Proteomes" id="UP000235547"/>
    </source>
</evidence>
<dbReference type="InterPro" id="IPR011076">
    <property type="entry name" value="Malate_synth_sf"/>
</dbReference>
<feature type="binding site" evidence="11">
    <location>
        <position position="313"/>
    </location>
    <ligand>
        <name>acetyl-CoA</name>
        <dbReference type="ChEBI" id="CHEBI:57288"/>
    </ligand>
</feature>
<dbReference type="EMBL" id="PNRG01000005">
    <property type="protein sequence ID" value="PMR82114.1"/>
    <property type="molecule type" value="Genomic_DNA"/>
</dbReference>
<dbReference type="EC" id="2.3.3.9" evidence="11 12"/>
<comment type="subunit">
    <text evidence="11">Monomer.</text>
</comment>
<comment type="subcellular location">
    <subcellularLocation>
        <location evidence="11 14">Cytoplasm</location>
    </subcellularLocation>
</comment>
<evidence type="ECO:0000256" key="12">
    <source>
        <dbReference type="NCBIfam" id="TIGR01345"/>
    </source>
</evidence>
<feature type="binding site" evidence="11">
    <location>
        <position position="433"/>
    </location>
    <ligand>
        <name>glyoxylate</name>
        <dbReference type="ChEBI" id="CHEBI:36655"/>
    </ligand>
</feature>
<dbReference type="NCBIfam" id="TIGR01345">
    <property type="entry name" value="malate_syn_G"/>
    <property type="match status" value="1"/>
</dbReference>
<feature type="active site" description="Proton acceptor" evidence="11 13">
    <location>
        <position position="340"/>
    </location>
</feature>
<comment type="catalytic activity">
    <reaction evidence="9 11 14">
        <text>glyoxylate + acetyl-CoA + H2O = (S)-malate + CoA + H(+)</text>
        <dbReference type="Rhea" id="RHEA:18181"/>
        <dbReference type="ChEBI" id="CHEBI:15377"/>
        <dbReference type="ChEBI" id="CHEBI:15378"/>
        <dbReference type="ChEBI" id="CHEBI:15589"/>
        <dbReference type="ChEBI" id="CHEBI:36655"/>
        <dbReference type="ChEBI" id="CHEBI:57287"/>
        <dbReference type="ChEBI" id="CHEBI:57288"/>
        <dbReference type="EC" id="2.3.3.9"/>
    </reaction>
</comment>